<dbReference type="RefSeq" id="WP_246689411.1">
    <property type="nucleotide sequence ID" value="NZ_LR743510.1"/>
</dbReference>
<sequence length="128" mass="14449">MFALRRNATPSMLSERGRRALLGIVENIEAAQDFVVGLRLDEFSTDRRNLYAVTRCLEIVSEASRRVDAGTRERHPHIAWRQIANAGNVYRHEYDIVSPGMIWRTVQEDLPDLLIVCGAELTRSPGGS</sequence>
<dbReference type="GO" id="GO:0004540">
    <property type="term" value="F:RNA nuclease activity"/>
    <property type="evidence" value="ECO:0007669"/>
    <property type="project" value="InterPro"/>
</dbReference>
<dbReference type="AlphaFoldDB" id="A0A679JVY8"/>
<gene>
    <name evidence="6" type="ORF">MBLL_00476</name>
</gene>
<dbReference type="PANTHER" id="PTHR34139:SF1">
    <property type="entry name" value="RNASE MJ1380-RELATED"/>
    <property type="match status" value="1"/>
</dbReference>
<keyword evidence="3" id="KW-0540">Nuclease</keyword>
<keyword evidence="4" id="KW-0547">Nucleotide-binding</keyword>
<name>A0A679JVY8_9HYPH</name>
<dbReference type="GO" id="GO:0110001">
    <property type="term" value="C:toxin-antitoxin complex"/>
    <property type="evidence" value="ECO:0007669"/>
    <property type="project" value="InterPro"/>
</dbReference>
<evidence type="ECO:0000256" key="1">
    <source>
        <dbReference type="ARBA" id="ARBA00022553"/>
    </source>
</evidence>
<dbReference type="EMBL" id="LR743510">
    <property type="protein sequence ID" value="CAA2137066.1"/>
    <property type="molecule type" value="Genomic_DNA"/>
</dbReference>
<keyword evidence="2" id="KW-1277">Toxin-antitoxin system</keyword>
<evidence type="ECO:0000256" key="5">
    <source>
        <dbReference type="ARBA" id="ARBA00022801"/>
    </source>
</evidence>
<keyword evidence="5" id="KW-0378">Hydrolase</keyword>
<evidence type="ECO:0000256" key="3">
    <source>
        <dbReference type="ARBA" id="ARBA00022722"/>
    </source>
</evidence>
<dbReference type="GO" id="GO:0000166">
    <property type="term" value="F:nucleotide binding"/>
    <property type="evidence" value="ECO:0007669"/>
    <property type="project" value="UniProtKB-KW"/>
</dbReference>
<dbReference type="PANTHER" id="PTHR34139">
    <property type="entry name" value="UPF0331 PROTEIN MJ0127"/>
    <property type="match status" value="1"/>
</dbReference>
<dbReference type="Pfam" id="PF01934">
    <property type="entry name" value="HepT-like"/>
    <property type="match status" value="1"/>
</dbReference>
<organism evidence="6">
    <name type="scientific">Methylobacterium bullatum</name>
    <dbReference type="NCBI Taxonomy" id="570505"/>
    <lineage>
        <taxon>Bacteria</taxon>
        <taxon>Pseudomonadati</taxon>
        <taxon>Pseudomonadota</taxon>
        <taxon>Alphaproteobacteria</taxon>
        <taxon>Hyphomicrobiales</taxon>
        <taxon>Methylobacteriaceae</taxon>
        <taxon>Methylobacterium</taxon>
    </lineage>
</organism>
<proteinExistence type="predicted"/>
<dbReference type="InterPro" id="IPR008201">
    <property type="entry name" value="HepT-like"/>
</dbReference>
<dbReference type="InterPro" id="IPR051813">
    <property type="entry name" value="HepT_RNase_toxin"/>
</dbReference>
<geneLocation type="plasmid" evidence="6">
    <name>1</name>
</geneLocation>
<keyword evidence="1" id="KW-0597">Phosphoprotein</keyword>
<protein>
    <recommendedName>
        <fullName evidence="7">DUF86 domain-containing protein</fullName>
    </recommendedName>
</protein>
<evidence type="ECO:0000256" key="2">
    <source>
        <dbReference type="ARBA" id="ARBA00022649"/>
    </source>
</evidence>
<evidence type="ECO:0000256" key="4">
    <source>
        <dbReference type="ARBA" id="ARBA00022741"/>
    </source>
</evidence>
<dbReference type="GO" id="GO:0016787">
    <property type="term" value="F:hydrolase activity"/>
    <property type="evidence" value="ECO:0007669"/>
    <property type="project" value="UniProtKB-KW"/>
</dbReference>
<evidence type="ECO:0008006" key="7">
    <source>
        <dbReference type="Google" id="ProtNLM"/>
    </source>
</evidence>
<evidence type="ECO:0000313" key="6">
    <source>
        <dbReference type="EMBL" id="CAA2137066.1"/>
    </source>
</evidence>
<keyword evidence="6" id="KW-0614">Plasmid</keyword>
<reference evidence="6" key="1">
    <citation type="submission" date="2019-12" db="EMBL/GenBank/DDBJ databases">
        <authorList>
            <person name="Cremers G."/>
        </authorList>
    </citation>
    <scope>NUCLEOTIDE SEQUENCE</scope>
    <source>
        <strain evidence="6">Mbul2</strain>
        <plasmid evidence="6">1</plasmid>
    </source>
</reference>
<accession>A0A679JVY8</accession>